<proteinExistence type="predicted"/>
<keyword evidence="4" id="KW-0862">Zinc</keyword>
<protein>
    <submittedName>
        <fullName evidence="7">KRAB</fullName>
    </submittedName>
</protein>
<feature type="domain" description="C2H2-type" evidence="6">
    <location>
        <begin position="153"/>
        <end position="177"/>
    </location>
</feature>
<evidence type="ECO:0000256" key="3">
    <source>
        <dbReference type="ARBA" id="ARBA00022771"/>
    </source>
</evidence>
<evidence type="ECO:0000313" key="8">
    <source>
        <dbReference type="Proteomes" id="UP000507470"/>
    </source>
</evidence>
<dbReference type="OrthoDB" id="6077919at2759"/>
<dbReference type="InterPro" id="IPR036236">
    <property type="entry name" value="Znf_C2H2_sf"/>
</dbReference>
<evidence type="ECO:0000256" key="4">
    <source>
        <dbReference type="ARBA" id="ARBA00022833"/>
    </source>
</evidence>
<evidence type="ECO:0000256" key="1">
    <source>
        <dbReference type="ARBA" id="ARBA00022723"/>
    </source>
</evidence>
<evidence type="ECO:0000313" key="7">
    <source>
        <dbReference type="EMBL" id="CAC5416814.1"/>
    </source>
</evidence>
<dbReference type="Pfam" id="PF13912">
    <property type="entry name" value="zf-C2H2_6"/>
    <property type="match status" value="2"/>
</dbReference>
<keyword evidence="3 5" id="KW-0863">Zinc-finger</keyword>
<dbReference type="InterPro" id="IPR013087">
    <property type="entry name" value="Znf_C2H2_type"/>
</dbReference>
<evidence type="ECO:0000256" key="2">
    <source>
        <dbReference type="ARBA" id="ARBA00022737"/>
    </source>
</evidence>
<evidence type="ECO:0000256" key="5">
    <source>
        <dbReference type="PROSITE-ProRule" id="PRU00042"/>
    </source>
</evidence>
<feature type="domain" description="C2H2-type" evidence="6">
    <location>
        <begin position="125"/>
        <end position="153"/>
    </location>
</feature>
<gene>
    <name evidence="7" type="ORF">MCOR_49393</name>
</gene>
<evidence type="ECO:0000259" key="6">
    <source>
        <dbReference type="PROSITE" id="PS50157"/>
    </source>
</evidence>
<dbReference type="EMBL" id="CACVKT020008702">
    <property type="protein sequence ID" value="CAC5416814.1"/>
    <property type="molecule type" value="Genomic_DNA"/>
</dbReference>
<keyword evidence="1" id="KW-0479">Metal-binding</keyword>
<dbReference type="SUPFAM" id="SSF57667">
    <property type="entry name" value="beta-beta-alpha zinc fingers"/>
    <property type="match status" value="3"/>
</dbReference>
<feature type="domain" description="C2H2-type" evidence="6">
    <location>
        <begin position="8"/>
        <end position="36"/>
    </location>
</feature>
<keyword evidence="8" id="KW-1185">Reference proteome</keyword>
<dbReference type="Gene3D" id="3.30.160.60">
    <property type="entry name" value="Classic Zinc Finger"/>
    <property type="match status" value="3"/>
</dbReference>
<sequence>MLRSTRRYSCQQCDASYTQSGKLSRHKQIVHLGEVVSIKCNFCTMEFSSKTSHKRHEQNIHFGIKEFECKICYERFSTKYQMAGHKRSKHDMGQYQCENCQKMFSFPSSFKEHTGKCNNNETKVFTCETCNNQFTTKRAMGVHIQSEHQGRLYVRESCGKTYKYSSGLAKHRKSHQQ</sequence>
<dbReference type="Pfam" id="PF00096">
    <property type="entry name" value="zf-C2H2"/>
    <property type="match status" value="3"/>
</dbReference>
<dbReference type="GO" id="GO:0008270">
    <property type="term" value="F:zinc ion binding"/>
    <property type="evidence" value="ECO:0007669"/>
    <property type="project" value="UniProtKB-KW"/>
</dbReference>
<dbReference type="AlphaFoldDB" id="A0A6J8E7U8"/>
<organism evidence="7 8">
    <name type="scientific">Mytilus coruscus</name>
    <name type="common">Sea mussel</name>
    <dbReference type="NCBI Taxonomy" id="42192"/>
    <lineage>
        <taxon>Eukaryota</taxon>
        <taxon>Metazoa</taxon>
        <taxon>Spiralia</taxon>
        <taxon>Lophotrochozoa</taxon>
        <taxon>Mollusca</taxon>
        <taxon>Bivalvia</taxon>
        <taxon>Autobranchia</taxon>
        <taxon>Pteriomorphia</taxon>
        <taxon>Mytilida</taxon>
        <taxon>Mytiloidea</taxon>
        <taxon>Mytilidae</taxon>
        <taxon>Mytilinae</taxon>
        <taxon>Mytilus</taxon>
    </lineage>
</organism>
<dbReference type="PROSITE" id="PS00028">
    <property type="entry name" value="ZINC_FINGER_C2H2_1"/>
    <property type="match status" value="4"/>
</dbReference>
<accession>A0A6J8E7U8</accession>
<dbReference type="PROSITE" id="PS50157">
    <property type="entry name" value="ZINC_FINGER_C2H2_2"/>
    <property type="match status" value="6"/>
</dbReference>
<dbReference type="PANTHER" id="PTHR24379:SF121">
    <property type="entry name" value="C2H2-TYPE DOMAIN-CONTAINING PROTEIN"/>
    <property type="match status" value="1"/>
</dbReference>
<dbReference type="Proteomes" id="UP000507470">
    <property type="component" value="Unassembled WGS sequence"/>
</dbReference>
<keyword evidence="2" id="KW-0677">Repeat</keyword>
<name>A0A6J8E7U8_MYTCO</name>
<feature type="domain" description="C2H2-type" evidence="6">
    <location>
        <begin position="38"/>
        <end position="66"/>
    </location>
</feature>
<dbReference type="PANTHER" id="PTHR24379">
    <property type="entry name" value="KRAB AND ZINC FINGER DOMAIN-CONTAINING"/>
    <property type="match status" value="1"/>
</dbReference>
<reference evidence="7 8" key="1">
    <citation type="submission" date="2020-06" db="EMBL/GenBank/DDBJ databases">
        <authorList>
            <person name="Li R."/>
            <person name="Bekaert M."/>
        </authorList>
    </citation>
    <scope>NUCLEOTIDE SEQUENCE [LARGE SCALE GENOMIC DNA]</scope>
    <source>
        <strain evidence="8">wild</strain>
    </source>
</reference>
<feature type="domain" description="C2H2-type" evidence="6">
    <location>
        <begin position="95"/>
        <end position="123"/>
    </location>
</feature>
<dbReference type="SMART" id="SM00355">
    <property type="entry name" value="ZnF_C2H2"/>
    <property type="match status" value="6"/>
</dbReference>
<feature type="domain" description="C2H2-type" evidence="6">
    <location>
        <begin position="67"/>
        <end position="90"/>
    </location>
</feature>